<dbReference type="Pfam" id="PF07456">
    <property type="entry name" value="Hpre_diP_synt_I"/>
    <property type="match status" value="1"/>
</dbReference>
<evidence type="ECO:0008006" key="4">
    <source>
        <dbReference type="Google" id="ProtNLM"/>
    </source>
</evidence>
<comment type="caution">
    <text evidence="2">The sequence shown here is derived from an EMBL/GenBank/DDBJ whole genome shotgun (WGS) entry which is preliminary data.</text>
</comment>
<keyword evidence="3" id="KW-1185">Reference proteome</keyword>
<dbReference type="Gene3D" id="1.10.1760.20">
    <property type="match status" value="1"/>
</dbReference>
<dbReference type="InterPro" id="IPR010898">
    <property type="entry name" value="Hpre_diP_synth_I"/>
</dbReference>
<proteinExistence type="predicted"/>
<sequence>MAMREKPFSPAASRTALYGLLGALALVLSAAENMIPPVPVLPPGAKLGLSNLVTMFAVNALGLAPALFITLLKSLFAGLTRGVLASVMSLAGGLASTLAMWLVCRPRRQLAGAVGFGVVGAVAHNFGQFWVAFFLTTPAVVYYIPWLLSFGVLSGVLTGLVFCVTMPLLHRYFPGPNAGKNRR</sequence>
<dbReference type="AlphaFoldDB" id="A0A328UGY7"/>
<reference evidence="2 3" key="1">
    <citation type="submission" date="2018-06" db="EMBL/GenBank/DDBJ databases">
        <title>Noncontiguous genome sequence of Ruminococcaceae bacterium ASD2818.</title>
        <authorList>
            <person name="Chaplin A.V."/>
            <person name="Sokolova S.R."/>
            <person name="Kochetkova T.O."/>
            <person name="Goltsov A.Y."/>
            <person name="Trofimov D.Y."/>
            <person name="Efimov B.A."/>
        </authorList>
    </citation>
    <scope>NUCLEOTIDE SEQUENCE [LARGE SCALE GENOMIC DNA]</scope>
    <source>
        <strain evidence="2 3">ASD2818</strain>
    </source>
</reference>
<name>A0A328UGY7_9FIRM</name>
<evidence type="ECO:0000313" key="2">
    <source>
        <dbReference type="EMBL" id="RAQ30341.1"/>
    </source>
</evidence>
<keyword evidence="1" id="KW-0472">Membrane</keyword>
<gene>
    <name evidence="2" type="ORF">DPQ25_02220</name>
</gene>
<feature type="transmembrane region" description="Helical" evidence="1">
    <location>
        <begin position="83"/>
        <end position="103"/>
    </location>
</feature>
<dbReference type="Proteomes" id="UP000249377">
    <property type="component" value="Unassembled WGS sequence"/>
</dbReference>
<feature type="transmembrane region" description="Helical" evidence="1">
    <location>
        <begin position="47"/>
        <end position="71"/>
    </location>
</feature>
<feature type="transmembrane region" description="Helical" evidence="1">
    <location>
        <begin position="109"/>
        <end position="135"/>
    </location>
</feature>
<keyword evidence="1" id="KW-0812">Transmembrane</keyword>
<feature type="transmembrane region" description="Helical" evidence="1">
    <location>
        <begin position="147"/>
        <end position="169"/>
    </location>
</feature>
<dbReference type="EMBL" id="QLYR01000001">
    <property type="protein sequence ID" value="RAQ30341.1"/>
    <property type="molecule type" value="Genomic_DNA"/>
</dbReference>
<keyword evidence="1" id="KW-1133">Transmembrane helix</keyword>
<accession>A0A328UGY7</accession>
<evidence type="ECO:0000256" key="1">
    <source>
        <dbReference type="SAM" id="Phobius"/>
    </source>
</evidence>
<organism evidence="2 3">
    <name type="scientific">Hydrogeniiclostridium mannosilyticum</name>
    <dbReference type="NCBI Taxonomy" id="2764322"/>
    <lineage>
        <taxon>Bacteria</taxon>
        <taxon>Bacillati</taxon>
        <taxon>Bacillota</taxon>
        <taxon>Clostridia</taxon>
        <taxon>Eubacteriales</taxon>
        <taxon>Acutalibacteraceae</taxon>
        <taxon>Hydrogeniiclostridium</taxon>
    </lineage>
</organism>
<evidence type="ECO:0000313" key="3">
    <source>
        <dbReference type="Proteomes" id="UP000249377"/>
    </source>
</evidence>
<protein>
    <recommendedName>
        <fullName evidence="4">Heptaprenyl diphosphate synthase</fullName>
    </recommendedName>
</protein>